<dbReference type="RefSeq" id="XP_068362907.1">
    <property type="nucleotide sequence ID" value="XM_068501820.1"/>
</dbReference>
<dbReference type="InterPro" id="IPR045255">
    <property type="entry name" value="RanBP1-like"/>
</dbReference>
<dbReference type="GeneID" id="94836524"/>
<evidence type="ECO:0000259" key="2">
    <source>
        <dbReference type="PROSITE" id="PS50196"/>
    </source>
</evidence>
<dbReference type="Gene3D" id="2.30.29.30">
    <property type="entry name" value="Pleckstrin-homology domain (PH domain)/Phosphotyrosine-binding domain (PTB)"/>
    <property type="match status" value="1"/>
</dbReference>
<sequence>MSISSESNEPLPEEFPPIAEVPNADTDEEELFANKAILFIFNREKNEWIDRGTGELKILKNPDTGYVRIIMRQNQTYVVRANHQIPYLGSLHVLDETNREFSWTAYDFTDTKEPENREMFAVRFSLPDIATAFKTAFEAGQAANKELMDN</sequence>
<dbReference type="InterPro" id="IPR011993">
    <property type="entry name" value="PH-like_dom_sf"/>
</dbReference>
<dbReference type="EMBL" id="MLAK01000630">
    <property type="protein sequence ID" value="OHT09771.1"/>
    <property type="molecule type" value="Genomic_DNA"/>
</dbReference>
<dbReference type="GO" id="GO:0005643">
    <property type="term" value="C:nuclear pore"/>
    <property type="evidence" value="ECO:0007669"/>
    <property type="project" value="TreeGrafter"/>
</dbReference>
<dbReference type="SMART" id="SM00160">
    <property type="entry name" value="RanBD"/>
    <property type="match status" value="1"/>
</dbReference>
<dbReference type="OrthoDB" id="2357150at2759"/>
<dbReference type="PROSITE" id="PS50196">
    <property type="entry name" value="RANBD1"/>
    <property type="match status" value="1"/>
</dbReference>
<dbReference type="PANTHER" id="PTHR23138">
    <property type="entry name" value="RAN BINDING PROTEIN"/>
    <property type="match status" value="1"/>
</dbReference>
<comment type="caution">
    <text evidence="3">The sequence shown here is derived from an EMBL/GenBank/DDBJ whole genome shotgun (WGS) entry which is preliminary data.</text>
</comment>
<dbReference type="PANTHER" id="PTHR23138:SF87">
    <property type="entry name" value="E3 SUMO-PROTEIN LIGASE RANBP2"/>
    <property type="match status" value="1"/>
</dbReference>
<proteinExistence type="predicted"/>
<dbReference type="InterPro" id="IPR000156">
    <property type="entry name" value="Ran_bind_dom"/>
</dbReference>
<dbReference type="Pfam" id="PF00638">
    <property type="entry name" value="Ran_BP1"/>
    <property type="match status" value="1"/>
</dbReference>
<dbReference type="SUPFAM" id="SSF50729">
    <property type="entry name" value="PH domain-like"/>
    <property type="match status" value="1"/>
</dbReference>
<reference evidence="3" key="1">
    <citation type="submission" date="2016-10" db="EMBL/GenBank/DDBJ databases">
        <authorList>
            <person name="Benchimol M."/>
            <person name="Almeida L.G."/>
            <person name="Vasconcelos A.T."/>
            <person name="Perreira-Neves A."/>
            <person name="Rosa I.A."/>
            <person name="Tasca T."/>
            <person name="Bogo M.R."/>
            <person name="de Souza W."/>
        </authorList>
    </citation>
    <scope>NUCLEOTIDE SEQUENCE [LARGE SCALE GENOMIC DNA]</scope>
    <source>
        <strain evidence="3">K</strain>
    </source>
</reference>
<name>A0A1J4KF13_9EUKA</name>
<evidence type="ECO:0000313" key="4">
    <source>
        <dbReference type="Proteomes" id="UP000179807"/>
    </source>
</evidence>
<organism evidence="3 4">
    <name type="scientific">Tritrichomonas foetus</name>
    <dbReference type="NCBI Taxonomy" id="1144522"/>
    <lineage>
        <taxon>Eukaryota</taxon>
        <taxon>Metamonada</taxon>
        <taxon>Parabasalia</taxon>
        <taxon>Tritrichomonadida</taxon>
        <taxon>Tritrichomonadidae</taxon>
        <taxon>Tritrichomonas</taxon>
    </lineage>
</organism>
<feature type="region of interest" description="Disordered" evidence="1">
    <location>
        <begin position="1"/>
        <end position="20"/>
    </location>
</feature>
<accession>A0A1J4KF13</accession>
<protein>
    <submittedName>
        <fullName evidence="3">RanBP1 domain containing protein</fullName>
    </submittedName>
</protein>
<evidence type="ECO:0000256" key="1">
    <source>
        <dbReference type="SAM" id="MobiDB-lite"/>
    </source>
</evidence>
<dbReference type="VEuPathDB" id="TrichDB:TRFO_21198"/>
<dbReference type="GO" id="GO:0005737">
    <property type="term" value="C:cytoplasm"/>
    <property type="evidence" value="ECO:0007669"/>
    <property type="project" value="TreeGrafter"/>
</dbReference>
<gene>
    <name evidence="3" type="ORF">TRFO_21198</name>
</gene>
<evidence type="ECO:0000313" key="3">
    <source>
        <dbReference type="EMBL" id="OHT09771.1"/>
    </source>
</evidence>
<dbReference type="AlphaFoldDB" id="A0A1J4KF13"/>
<keyword evidence="4" id="KW-1185">Reference proteome</keyword>
<dbReference type="GO" id="GO:0005096">
    <property type="term" value="F:GTPase activator activity"/>
    <property type="evidence" value="ECO:0007669"/>
    <property type="project" value="TreeGrafter"/>
</dbReference>
<dbReference type="Proteomes" id="UP000179807">
    <property type="component" value="Unassembled WGS sequence"/>
</dbReference>
<dbReference type="CDD" id="cd00835">
    <property type="entry name" value="RanBD_family"/>
    <property type="match status" value="1"/>
</dbReference>
<feature type="domain" description="RanBD1" evidence="2">
    <location>
        <begin position="4"/>
        <end position="146"/>
    </location>
</feature>